<evidence type="ECO:0008006" key="4">
    <source>
        <dbReference type="Google" id="ProtNLM"/>
    </source>
</evidence>
<dbReference type="OrthoDB" id="8195871at2759"/>
<evidence type="ECO:0000313" key="3">
    <source>
        <dbReference type="Proteomes" id="UP000494165"/>
    </source>
</evidence>
<evidence type="ECO:0000313" key="2">
    <source>
        <dbReference type="EMBL" id="CAB3371605.1"/>
    </source>
</evidence>
<keyword evidence="3" id="KW-1185">Reference proteome</keyword>
<sequence length="95" mass="10701">MLRSALFMISAGLLYLSCTEVGSAEAMHHCEACGTVCINFCNTRDFRPCCINYMRKRSPQPVATASESTEQRLWPPHRSTWLSQDYLDPDAPTDV</sequence>
<dbReference type="AlphaFoldDB" id="A0A8S1CU14"/>
<gene>
    <name evidence="2" type="ORF">CLODIP_2_CD01602</name>
</gene>
<accession>A0A8S1CU14</accession>
<organism evidence="2 3">
    <name type="scientific">Cloeon dipterum</name>
    <dbReference type="NCBI Taxonomy" id="197152"/>
    <lineage>
        <taxon>Eukaryota</taxon>
        <taxon>Metazoa</taxon>
        <taxon>Ecdysozoa</taxon>
        <taxon>Arthropoda</taxon>
        <taxon>Hexapoda</taxon>
        <taxon>Insecta</taxon>
        <taxon>Pterygota</taxon>
        <taxon>Palaeoptera</taxon>
        <taxon>Ephemeroptera</taxon>
        <taxon>Pisciforma</taxon>
        <taxon>Baetidae</taxon>
        <taxon>Cloeon</taxon>
    </lineage>
</organism>
<feature type="signal peptide" evidence="1">
    <location>
        <begin position="1"/>
        <end position="24"/>
    </location>
</feature>
<keyword evidence="1" id="KW-0732">Signal</keyword>
<dbReference type="Proteomes" id="UP000494165">
    <property type="component" value="Unassembled WGS sequence"/>
</dbReference>
<proteinExistence type="predicted"/>
<evidence type="ECO:0000256" key="1">
    <source>
        <dbReference type="SAM" id="SignalP"/>
    </source>
</evidence>
<protein>
    <recommendedName>
        <fullName evidence="4">Secreted protein</fullName>
    </recommendedName>
</protein>
<name>A0A8S1CU14_9INSE</name>
<comment type="caution">
    <text evidence="2">The sequence shown here is derived from an EMBL/GenBank/DDBJ whole genome shotgun (WGS) entry which is preliminary data.</text>
</comment>
<dbReference type="EMBL" id="CADEPI010000063">
    <property type="protein sequence ID" value="CAB3371605.1"/>
    <property type="molecule type" value="Genomic_DNA"/>
</dbReference>
<reference evidence="2 3" key="1">
    <citation type="submission" date="2020-04" db="EMBL/GenBank/DDBJ databases">
        <authorList>
            <person name="Alioto T."/>
            <person name="Alioto T."/>
            <person name="Gomez Garrido J."/>
        </authorList>
    </citation>
    <scope>NUCLEOTIDE SEQUENCE [LARGE SCALE GENOMIC DNA]</scope>
</reference>
<feature type="chain" id="PRO_5035785409" description="Secreted protein" evidence="1">
    <location>
        <begin position="25"/>
        <end position="95"/>
    </location>
</feature>